<dbReference type="AlphaFoldDB" id="A0A3P7PHA0"/>
<dbReference type="PROSITE" id="PS51670">
    <property type="entry name" value="SHKT"/>
    <property type="match status" value="1"/>
</dbReference>
<dbReference type="InterPro" id="IPR003582">
    <property type="entry name" value="ShKT_dom"/>
</dbReference>
<proteinExistence type="predicted"/>
<evidence type="ECO:0000259" key="2">
    <source>
        <dbReference type="PROSITE" id="PS51670"/>
    </source>
</evidence>
<dbReference type="Pfam" id="PF01549">
    <property type="entry name" value="ShK"/>
    <property type="match status" value="3"/>
</dbReference>
<organism evidence="3 4">
    <name type="scientific">Dracunculus medinensis</name>
    <name type="common">Guinea worm</name>
    <dbReference type="NCBI Taxonomy" id="318479"/>
    <lineage>
        <taxon>Eukaryota</taxon>
        <taxon>Metazoa</taxon>
        <taxon>Ecdysozoa</taxon>
        <taxon>Nematoda</taxon>
        <taxon>Chromadorea</taxon>
        <taxon>Rhabditida</taxon>
        <taxon>Spirurina</taxon>
        <taxon>Dracunculoidea</taxon>
        <taxon>Dracunculidae</taxon>
        <taxon>Dracunculus</taxon>
    </lineage>
</organism>
<gene>
    <name evidence="3" type="ORF">DME_LOCUS4218</name>
</gene>
<feature type="domain" description="ShKT" evidence="2">
    <location>
        <begin position="162"/>
        <end position="196"/>
    </location>
</feature>
<dbReference type="SMART" id="SM00254">
    <property type="entry name" value="ShKT"/>
    <property type="match status" value="2"/>
</dbReference>
<feature type="disulfide bond" evidence="1">
    <location>
        <begin position="162"/>
        <end position="196"/>
    </location>
</feature>
<dbReference type="Proteomes" id="UP000274756">
    <property type="component" value="Unassembled WGS sequence"/>
</dbReference>
<evidence type="ECO:0000313" key="4">
    <source>
        <dbReference type="Proteomes" id="UP000274756"/>
    </source>
</evidence>
<dbReference type="PANTHER" id="PTHR21724:SF109">
    <property type="entry name" value="SHKT DOMAIN-CONTAINING PROTEIN"/>
    <property type="match status" value="1"/>
</dbReference>
<accession>A0A3P7PHA0</accession>
<keyword evidence="4" id="KW-1185">Reference proteome</keyword>
<evidence type="ECO:0000256" key="1">
    <source>
        <dbReference type="PROSITE-ProRule" id="PRU01005"/>
    </source>
</evidence>
<name>A0A3P7PHA0_DRAME</name>
<reference evidence="3 4" key="1">
    <citation type="submission" date="2018-11" db="EMBL/GenBank/DDBJ databases">
        <authorList>
            <consortium name="Pathogen Informatics"/>
        </authorList>
    </citation>
    <scope>NUCLEOTIDE SEQUENCE [LARGE SCALE GENOMIC DNA]</scope>
</reference>
<comment type="caution">
    <text evidence="1">Lacks conserved residue(s) required for the propagation of feature annotation.</text>
</comment>
<protein>
    <recommendedName>
        <fullName evidence="2">ShKT domain-containing protein</fullName>
    </recommendedName>
</protein>
<evidence type="ECO:0000313" key="3">
    <source>
        <dbReference type="EMBL" id="VDN54245.1"/>
    </source>
</evidence>
<dbReference type="PANTHER" id="PTHR21724">
    <property type="entry name" value="SHKT DOMAIN-CONTAINING PROTEIN"/>
    <property type="match status" value="1"/>
</dbReference>
<sequence length="196" mass="22581">MRCILQTKQFKDNTIRNKFSTMEYKVSEKCQMPIYVRLAEQLCPRACATCCKTRRFNCRNVKISVGQCKNFTQEMCRTPSLSKIALEFCPHTCGLCDNIDGCENLRGFCHDDSIRNMCQRTCFSRACLQSLTSEFQESLYCTIIFSFRFKMTKNADSQSSGCIDAHVNCTLYRNLCNIGDYGIVMRTQCRRTCGHC</sequence>
<dbReference type="Gene3D" id="1.10.10.1870">
    <property type="entry name" value="ShTK domain-like"/>
    <property type="match status" value="1"/>
</dbReference>
<keyword evidence="1" id="KW-1015">Disulfide bond</keyword>
<dbReference type="EMBL" id="UYYG01000421">
    <property type="protein sequence ID" value="VDN54245.1"/>
    <property type="molecule type" value="Genomic_DNA"/>
</dbReference>